<sequence length="46" mass="5504">MRNLQFDHFTPHRSNAKCPTIQANDHKGIDYKYNIRPTILSIYEKK</sequence>
<proteinExistence type="predicted"/>
<feature type="region of interest" description="Disordered" evidence="1">
    <location>
        <begin position="1"/>
        <end position="21"/>
    </location>
</feature>
<dbReference type="EMBL" id="BK014961">
    <property type="protein sequence ID" value="DAD84531.1"/>
    <property type="molecule type" value="Genomic_DNA"/>
</dbReference>
<evidence type="ECO:0000256" key="1">
    <source>
        <dbReference type="SAM" id="MobiDB-lite"/>
    </source>
</evidence>
<accession>A0A8S5MRE3</accession>
<name>A0A8S5MRE3_9CAUD</name>
<protein>
    <submittedName>
        <fullName evidence="2">Uncharacterized protein</fullName>
    </submittedName>
</protein>
<organism evidence="2">
    <name type="scientific">Siphoviridae sp. ctA4S13</name>
    <dbReference type="NCBI Taxonomy" id="2826179"/>
    <lineage>
        <taxon>Viruses</taxon>
        <taxon>Duplodnaviria</taxon>
        <taxon>Heunggongvirae</taxon>
        <taxon>Uroviricota</taxon>
        <taxon>Caudoviricetes</taxon>
    </lineage>
</organism>
<evidence type="ECO:0000313" key="2">
    <source>
        <dbReference type="EMBL" id="DAD84531.1"/>
    </source>
</evidence>
<reference evidence="2" key="1">
    <citation type="journal article" date="2021" name="Proc. Natl. Acad. Sci. U.S.A.">
        <title>A Catalog of Tens of Thousands of Viruses from Human Metagenomes Reveals Hidden Associations with Chronic Diseases.</title>
        <authorList>
            <person name="Tisza M.J."/>
            <person name="Buck C.B."/>
        </authorList>
    </citation>
    <scope>NUCLEOTIDE SEQUENCE</scope>
    <source>
        <strain evidence="2">CtA4S13</strain>
    </source>
</reference>